<evidence type="ECO:0000313" key="3">
    <source>
        <dbReference type="Proteomes" id="UP000014760"/>
    </source>
</evidence>
<dbReference type="Proteomes" id="UP000014760">
    <property type="component" value="Unassembled WGS sequence"/>
</dbReference>
<reference evidence="3" key="1">
    <citation type="submission" date="2012-12" db="EMBL/GenBank/DDBJ databases">
        <authorList>
            <person name="Hellsten U."/>
            <person name="Grimwood J."/>
            <person name="Chapman J.A."/>
            <person name="Shapiro H."/>
            <person name="Aerts A."/>
            <person name="Otillar R.P."/>
            <person name="Terry A.Y."/>
            <person name="Boore J.L."/>
            <person name="Simakov O."/>
            <person name="Marletaz F."/>
            <person name="Cho S.-J."/>
            <person name="Edsinger-Gonzales E."/>
            <person name="Havlak P."/>
            <person name="Kuo D.-H."/>
            <person name="Larsson T."/>
            <person name="Lv J."/>
            <person name="Arendt D."/>
            <person name="Savage R."/>
            <person name="Osoegawa K."/>
            <person name="de Jong P."/>
            <person name="Lindberg D.R."/>
            <person name="Seaver E.C."/>
            <person name="Weisblat D.A."/>
            <person name="Putnam N.H."/>
            <person name="Grigoriev I.V."/>
            <person name="Rokhsar D.S."/>
        </authorList>
    </citation>
    <scope>NUCLEOTIDE SEQUENCE</scope>
    <source>
        <strain evidence="3">I ESC-2004</strain>
    </source>
</reference>
<proteinExistence type="predicted"/>
<gene>
    <name evidence="1" type="ORF">CAPTEDRAFT_186548</name>
</gene>
<reference evidence="1 3" key="2">
    <citation type="journal article" date="2013" name="Nature">
        <title>Insights into bilaterian evolution from three spiralian genomes.</title>
        <authorList>
            <person name="Simakov O."/>
            <person name="Marletaz F."/>
            <person name="Cho S.J."/>
            <person name="Edsinger-Gonzales E."/>
            <person name="Havlak P."/>
            <person name="Hellsten U."/>
            <person name="Kuo D.H."/>
            <person name="Larsson T."/>
            <person name="Lv J."/>
            <person name="Arendt D."/>
            <person name="Savage R."/>
            <person name="Osoegawa K."/>
            <person name="de Jong P."/>
            <person name="Grimwood J."/>
            <person name="Chapman J.A."/>
            <person name="Shapiro H."/>
            <person name="Aerts A."/>
            <person name="Otillar R.P."/>
            <person name="Terry A.Y."/>
            <person name="Boore J.L."/>
            <person name="Grigoriev I.V."/>
            <person name="Lindberg D.R."/>
            <person name="Seaver E.C."/>
            <person name="Weisblat D.A."/>
            <person name="Putnam N.H."/>
            <person name="Rokhsar D.S."/>
        </authorList>
    </citation>
    <scope>NUCLEOTIDE SEQUENCE</scope>
    <source>
        <strain evidence="1 3">I ESC-2004</strain>
    </source>
</reference>
<evidence type="ECO:0000313" key="2">
    <source>
        <dbReference type="EnsemblMetazoa" id="CapteP186548"/>
    </source>
</evidence>
<dbReference type="EMBL" id="AMQN01009967">
    <property type="status" value="NOT_ANNOTATED_CDS"/>
    <property type="molecule type" value="Genomic_DNA"/>
</dbReference>
<name>R7U069_CAPTE</name>
<dbReference type="EMBL" id="KB306710">
    <property type="protein sequence ID" value="ELT99603.1"/>
    <property type="molecule type" value="Genomic_DNA"/>
</dbReference>
<accession>R7U069</accession>
<dbReference type="EnsemblMetazoa" id="CapteT186548">
    <property type="protein sequence ID" value="CapteP186548"/>
    <property type="gene ID" value="CapteG186548"/>
</dbReference>
<reference evidence="2" key="3">
    <citation type="submission" date="2015-06" db="UniProtKB">
        <authorList>
            <consortium name="EnsemblMetazoa"/>
        </authorList>
    </citation>
    <scope>IDENTIFICATION</scope>
</reference>
<keyword evidence="3" id="KW-1185">Reference proteome</keyword>
<sequence>MPYRCVVGGFSRVSTDGVWLYFWPRDEAQAKLWDRFVRSYRLERRELLYHCTTPKKRRGTYEKGQQRMILDDIIPQSEVPDREKAWIETLTSINHPGWNGTIQHPLHEIHEGGFYCEESQDSTNACCISIDY</sequence>
<organism evidence="1">
    <name type="scientific">Capitella teleta</name>
    <name type="common">Polychaete worm</name>
    <dbReference type="NCBI Taxonomy" id="283909"/>
    <lineage>
        <taxon>Eukaryota</taxon>
        <taxon>Metazoa</taxon>
        <taxon>Spiralia</taxon>
        <taxon>Lophotrochozoa</taxon>
        <taxon>Annelida</taxon>
        <taxon>Polychaeta</taxon>
        <taxon>Sedentaria</taxon>
        <taxon>Scolecida</taxon>
        <taxon>Capitellidae</taxon>
        <taxon>Capitella</taxon>
    </lineage>
</organism>
<dbReference type="HOGENOM" id="CLU_156080_1_0_1"/>
<evidence type="ECO:0000313" key="1">
    <source>
        <dbReference type="EMBL" id="ELT99603.1"/>
    </source>
</evidence>
<protein>
    <submittedName>
        <fullName evidence="1 2">Uncharacterized protein</fullName>
    </submittedName>
</protein>
<dbReference type="OrthoDB" id="7312725at2759"/>
<dbReference type="AlphaFoldDB" id="R7U069"/>